<reference evidence="3" key="4">
    <citation type="submission" date="2017-11" db="EMBL/GenBank/DDBJ databases">
        <title>Complete genome sequence of Serratia sp. ATCC 39006.</title>
        <authorList>
            <person name="Hampton H.G."/>
            <person name="Jackson S.A."/>
            <person name="Jauregui R."/>
            <person name="Poulter G.T.M."/>
            <person name="Salmond G.P.C."/>
            <person name="Fineran P.C."/>
        </authorList>
    </citation>
    <scope>NUCLEOTIDE SEQUENCE</scope>
    <source>
        <strain evidence="3">ATCC 39006</strain>
    </source>
</reference>
<dbReference type="GO" id="GO:0008803">
    <property type="term" value="F:bis(5'-nucleosyl)-tetraphosphatase (symmetrical) activity"/>
    <property type="evidence" value="ECO:0007669"/>
    <property type="project" value="TreeGrafter"/>
</dbReference>
<dbReference type="PANTHER" id="PTHR42850:SF11">
    <property type="entry name" value="BIS(5'-NUCLEOSYL)-TETRAPHOSPHATASE [SYMMETRICAL]"/>
    <property type="match status" value="1"/>
</dbReference>
<sequence length="217" mass="24456">MDIYQRIDGSAWSHIYVVGDLHGCYQLLLSKLDDVGFDTGQDLLISVGDLIDRGPQSVECLELINQKWFRAVRGNHEQMAIDSLRDDGNITNWVYNGGGWYFRLEHNQALLVNALLVNAAQLPYVIEVNAGGSVTVIAHADYPSDVYAFEQTIDLNQVLWNRKRISNAMNKIGGPITGADLFIFGHTPTNKPETFWNQYYIDTGAFFSKKLTLIQLQ</sequence>
<name>A0A2I5T8X4_SERS3</name>
<dbReference type="GO" id="GO:0005737">
    <property type="term" value="C:cytoplasm"/>
    <property type="evidence" value="ECO:0007669"/>
    <property type="project" value="TreeGrafter"/>
</dbReference>
<dbReference type="AlphaFoldDB" id="A0A2I5T8X4"/>
<evidence type="ECO:0000313" key="4">
    <source>
        <dbReference type="Proteomes" id="UP000017700"/>
    </source>
</evidence>
<dbReference type="EMBL" id="CP025084">
    <property type="protein sequence ID" value="AUH05325.1"/>
    <property type="molecule type" value="Genomic_DNA"/>
</dbReference>
<dbReference type="InterPro" id="IPR029052">
    <property type="entry name" value="Metallo-depent_PP-like"/>
</dbReference>
<dbReference type="PROSITE" id="PS00125">
    <property type="entry name" value="SER_THR_PHOSPHATASE"/>
    <property type="match status" value="1"/>
</dbReference>
<dbReference type="OrthoDB" id="5296354at2"/>
<dbReference type="InterPro" id="IPR006186">
    <property type="entry name" value="Ser/Thr-sp_prot-phosphatase"/>
</dbReference>
<dbReference type="EMBL" id="CP025085">
    <property type="protein sequence ID" value="AUH01004.1"/>
    <property type="molecule type" value="Genomic_DNA"/>
</dbReference>
<dbReference type="KEGG" id="sera:Ser39006_014995"/>
<reference evidence="2 5" key="3">
    <citation type="submission" date="2017-11" db="EMBL/GenBank/DDBJ databases">
        <title>Complete genome sequence of Serratia sp. ATCC 39006 LacA.</title>
        <authorList>
            <person name="Hampton H.G."/>
            <person name="Jackson S.A."/>
            <person name="Jauregui R."/>
            <person name="Poulter G.T.M."/>
            <person name="Salmond G.P.C."/>
            <person name="Fineran P.C."/>
        </authorList>
    </citation>
    <scope>NUCLEOTIDE SEQUENCE [LARGE SCALE GENOMIC DNA]</scope>
    <source>
        <strain evidence="2 5">ATCC 39006</strain>
    </source>
</reference>
<dbReference type="GO" id="GO:0110154">
    <property type="term" value="P:RNA decapping"/>
    <property type="evidence" value="ECO:0007669"/>
    <property type="project" value="TreeGrafter"/>
</dbReference>
<organism evidence="3 4">
    <name type="scientific">Serratia sp. (strain ATCC 39006)</name>
    <name type="common">Prodigiosinella confusarubida</name>
    <dbReference type="NCBI Taxonomy" id="104623"/>
    <lineage>
        <taxon>Bacteria</taxon>
        <taxon>Pseudomonadati</taxon>
        <taxon>Pseudomonadota</taxon>
        <taxon>Gammaproteobacteria</taxon>
        <taxon>Enterobacterales</taxon>
        <taxon>Pectobacteriaceae</taxon>
        <taxon>Prodigiosinella</taxon>
    </lineage>
</organism>
<protein>
    <submittedName>
        <fullName evidence="3">Serine/threonine protein phosphatase</fullName>
    </submittedName>
</protein>
<evidence type="ECO:0000313" key="2">
    <source>
        <dbReference type="EMBL" id="AUH01004.1"/>
    </source>
</evidence>
<dbReference type="Proteomes" id="UP000233778">
    <property type="component" value="Chromosome"/>
</dbReference>
<dbReference type="Proteomes" id="UP000017700">
    <property type="component" value="Chromosome"/>
</dbReference>
<dbReference type="STRING" id="104623.Ser39006_02481"/>
<gene>
    <name evidence="2" type="ORF">CWC46_14990</name>
    <name evidence="3" type="ORF">Ser39006_014995</name>
</gene>
<reference evidence="3" key="2">
    <citation type="submission" date="2013-09" db="EMBL/GenBank/DDBJ databases">
        <authorList>
            <person name="Wang G."/>
            <person name="Yang Y."/>
            <person name="Su Y."/>
        </authorList>
    </citation>
    <scope>NUCLEOTIDE SEQUENCE</scope>
    <source>
        <strain evidence="3">ATCC 39006</strain>
    </source>
</reference>
<dbReference type="SUPFAM" id="SSF56300">
    <property type="entry name" value="Metallo-dependent phosphatases"/>
    <property type="match status" value="1"/>
</dbReference>
<evidence type="ECO:0000313" key="3">
    <source>
        <dbReference type="EMBL" id="AUH05325.1"/>
    </source>
</evidence>
<dbReference type="RefSeq" id="WP_021015745.1">
    <property type="nucleotide sequence ID" value="NZ_CP025084.1"/>
</dbReference>
<reference evidence="3 4" key="1">
    <citation type="journal article" date="2013" name="Genome Announc.">
        <title>Draft genome sequence of Serratia sp. strain ATCC 39006, a model bacterium for analysis of the biosynthesis and regulation of prodigiosin, a carbapenem, and gas vesicles.</title>
        <authorList>
            <person name="Fineran P.C."/>
            <person name="Iglesias Cans M.C."/>
            <person name="Ramsay J.P."/>
            <person name="Wilf N.M."/>
            <person name="Cossyleon D."/>
            <person name="McNeil M.B."/>
            <person name="Williamson N.R."/>
            <person name="Monson R.E."/>
            <person name="Becher S.A."/>
            <person name="Stanton J.A."/>
            <person name="Brugger K."/>
            <person name="Brown S.D."/>
            <person name="Salmond G.P."/>
        </authorList>
    </citation>
    <scope>NUCLEOTIDE SEQUENCE [LARGE SCALE GENOMIC DNA]</scope>
    <source>
        <strain evidence="3">ATCC 39006</strain>
        <strain evidence="4">ATCC 39006 / SC 11482</strain>
    </source>
</reference>
<dbReference type="GO" id="GO:0016791">
    <property type="term" value="F:phosphatase activity"/>
    <property type="evidence" value="ECO:0007669"/>
    <property type="project" value="TreeGrafter"/>
</dbReference>
<dbReference type="InterPro" id="IPR050126">
    <property type="entry name" value="Ap4A_hydrolase"/>
</dbReference>
<keyword evidence="4" id="KW-1185">Reference proteome</keyword>
<accession>A0A2I5T8X4</accession>
<evidence type="ECO:0000313" key="5">
    <source>
        <dbReference type="Proteomes" id="UP000233778"/>
    </source>
</evidence>
<feature type="domain" description="Serine/threonine specific protein phosphatases" evidence="1">
    <location>
        <begin position="72"/>
        <end position="77"/>
    </location>
</feature>
<evidence type="ECO:0000259" key="1">
    <source>
        <dbReference type="PROSITE" id="PS00125"/>
    </source>
</evidence>
<dbReference type="PANTHER" id="PTHR42850">
    <property type="entry name" value="METALLOPHOSPHOESTERASE"/>
    <property type="match status" value="1"/>
</dbReference>
<dbReference type="Pfam" id="PF00149">
    <property type="entry name" value="Metallophos"/>
    <property type="match status" value="1"/>
</dbReference>
<dbReference type="InterPro" id="IPR004843">
    <property type="entry name" value="Calcineurin-like_PHP"/>
</dbReference>
<proteinExistence type="predicted"/>
<dbReference type="Gene3D" id="3.60.21.10">
    <property type="match status" value="1"/>
</dbReference>
<dbReference type="KEGG" id="serq:CWC46_14990"/>